<sequence length="265" mass="31385">MIRFIVFHLRAALATIIAGVMFETVVRMLVQGYVRWYERWFVPVSFVVYMGLVVLLIRRYVRIRSALWDMALLALVYIATILLMILTEWRMVIVLLEVLGALTIGMLVNILLSNIDTTPVYIKKAYRRMRGMAWVFVNAAMFITAYAVSFFFEQISLAVLFLFVGAMTSLCSYAIWRMYFQVPLQRFTIWLLIIAVMSMELFWVIHLLPFGYMVLGFFATWLWYLLLLLIRFHISTEGIRWKEQRRFLFSNAIMFIALLFVIRWI</sequence>
<feature type="transmembrane region" description="Helical" evidence="1">
    <location>
        <begin position="92"/>
        <end position="112"/>
    </location>
</feature>
<feature type="transmembrane region" description="Helical" evidence="1">
    <location>
        <begin position="246"/>
        <end position="264"/>
    </location>
</feature>
<feature type="transmembrane region" description="Helical" evidence="1">
    <location>
        <begin position="158"/>
        <end position="176"/>
    </location>
</feature>
<dbReference type="Proteomes" id="UP000230078">
    <property type="component" value="Unassembled WGS sequence"/>
</dbReference>
<feature type="transmembrane region" description="Helical" evidence="1">
    <location>
        <begin position="133"/>
        <end position="152"/>
    </location>
</feature>
<dbReference type="AlphaFoldDB" id="A0A2M7V268"/>
<feature type="transmembrane region" description="Helical" evidence="1">
    <location>
        <begin position="212"/>
        <end position="234"/>
    </location>
</feature>
<protein>
    <submittedName>
        <fullName evidence="2">Uncharacterized protein</fullName>
    </submittedName>
</protein>
<accession>A0A2M7V268</accession>
<keyword evidence="1" id="KW-0812">Transmembrane</keyword>
<evidence type="ECO:0000313" key="3">
    <source>
        <dbReference type="Proteomes" id="UP000230078"/>
    </source>
</evidence>
<keyword evidence="1" id="KW-0472">Membrane</keyword>
<dbReference type="EMBL" id="PFPI01000058">
    <property type="protein sequence ID" value="PIZ92509.1"/>
    <property type="molecule type" value="Genomic_DNA"/>
</dbReference>
<evidence type="ECO:0000313" key="2">
    <source>
        <dbReference type="EMBL" id="PIZ92509.1"/>
    </source>
</evidence>
<reference evidence="3" key="1">
    <citation type="submission" date="2017-09" db="EMBL/GenBank/DDBJ databases">
        <title>Depth-based differentiation of microbial function through sediment-hosted aquifers and enrichment of novel symbionts in the deep terrestrial subsurface.</title>
        <authorList>
            <person name="Probst A.J."/>
            <person name="Ladd B."/>
            <person name="Jarett J.K."/>
            <person name="Geller-Mcgrath D.E."/>
            <person name="Sieber C.M.K."/>
            <person name="Emerson J.B."/>
            <person name="Anantharaman K."/>
            <person name="Thomas B.C."/>
            <person name="Malmstrom R."/>
            <person name="Stieglmeier M."/>
            <person name="Klingl A."/>
            <person name="Woyke T."/>
            <person name="Ryan C.M."/>
            <person name="Banfield J.F."/>
        </authorList>
    </citation>
    <scope>NUCLEOTIDE SEQUENCE [LARGE SCALE GENOMIC DNA]</scope>
</reference>
<proteinExistence type="predicted"/>
<name>A0A2M7V268_9BACT</name>
<feature type="transmembrane region" description="Helical" evidence="1">
    <location>
        <begin position="12"/>
        <end position="34"/>
    </location>
</feature>
<gene>
    <name evidence="2" type="ORF">COX83_04175</name>
</gene>
<evidence type="ECO:0000256" key="1">
    <source>
        <dbReference type="SAM" id="Phobius"/>
    </source>
</evidence>
<feature type="transmembrane region" description="Helical" evidence="1">
    <location>
        <begin position="188"/>
        <end position="206"/>
    </location>
</feature>
<organism evidence="2 3">
    <name type="scientific">Candidatus Magasanikbacteria bacterium CG_4_10_14_0_2_um_filter_41_31</name>
    <dbReference type="NCBI Taxonomy" id="1974639"/>
    <lineage>
        <taxon>Bacteria</taxon>
        <taxon>Candidatus Magasanikiibacteriota</taxon>
    </lineage>
</organism>
<feature type="transmembrane region" description="Helical" evidence="1">
    <location>
        <begin position="40"/>
        <end position="57"/>
    </location>
</feature>
<comment type="caution">
    <text evidence="2">The sequence shown here is derived from an EMBL/GenBank/DDBJ whole genome shotgun (WGS) entry which is preliminary data.</text>
</comment>
<feature type="transmembrane region" description="Helical" evidence="1">
    <location>
        <begin position="66"/>
        <end position="86"/>
    </location>
</feature>
<keyword evidence="1" id="KW-1133">Transmembrane helix</keyword>